<proteinExistence type="predicted"/>
<dbReference type="InterPro" id="IPR008914">
    <property type="entry name" value="PEBP"/>
</dbReference>
<evidence type="ECO:0000256" key="1">
    <source>
        <dbReference type="SAM" id="SignalP"/>
    </source>
</evidence>
<evidence type="ECO:0000313" key="3">
    <source>
        <dbReference type="Proteomes" id="UP000217199"/>
    </source>
</evidence>
<dbReference type="Gene3D" id="3.90.280.10">
    <property type="entry name" value="PEBP-like"/>
    <property type="match status" value="2"/>
</dbReference>
<evidence type="ECO:0000313" key="2">
    <source>
        <dbReference type="EMBL" id="PAV17236.1"/>
    </source>
</evidence>
<dbReference type="InParanoid" id="A0A286UCE7"/>
<dbReference type="OrthoDB" id="2506647at2759"/>
<dbReference type="EMBL" id="NBII01000007">
    <property type="protein sequence ID" value="PAV17236.1"/>
    <property type="molecule type" value="Genomic_DNA"/>
</dbReference>
<dbReference type="Proteomes" id="UP000217199">
    <property type="component" value="Unassembled WGS sequence"/>
</dbReference>
<gene>
    <name evidence="2" type="ORF">PNOK_0730000</name>
</gene>
<dbReference type="STRING" id="2282107.A0A286UCE7"/>
<dbReference type="Pfam" id="PF01161">
    <property type="entry name" value="PBP"/>
    <property type="match status" value="2"/>
</dbReference>
<dbReference type="PANTHER" id="PTHR11362:SF82">
    <property type="entry name" value="PHOSPHATIDYLETHANOLAMINE-BINDING PROTEIN 4"/>
    <property type="match status" value="1"/>
</dbReference>
<keyword evidence="1" id="KW-0732">Signal</keyword>
<dbReference type="SUPFAM" id="SSF49777">
    <property type="entry name" value="PEBP-like"/>
    <property type="match status" value="2"/>
</dbReference>
<comment type="caution">
    <text evidence="2">The sequence shown here is derived from an EMBL/GenBank/DDBJ whole genome shotgun (WGS) entry which is preliminary data.</text>
</comment>
<feature type="chain" id="PRO_5013622031" evidence="1">
    <location>
        <begin position="19"/>
        <end position="410"/>
    </location>
</feature>
<dbReference type="AlphaFoldDB" id="A0A286UCE7"/>
<feature type="signal peptide" evidence="1">
    <location>
        <begin position="1"/>
        <end position="18"/>
    </location>
</feature>
<organism evidence="2 3">
    <name type="scientific">Pyrrhoderma noxium</name>
    <dbReference type="NCBI Taxonomy" id="2282107"/>
    <lineage>
        <taxon>Eukaryota</taxon>
        <taxon>Fungi</taxon>
        <taxon>Dikarya</taxon>
        <taxon>Basidiomycota</taxon>
        <taxon>Agaricomycotina</taxon>
        <taxon>Agaricomycetes</taxon>
        <taxon>Hymenochaetales</taxon>
        <taxon>Hymenochaetaceae</taxon>
        <taxon>Pyrrhoderma</taxon>
    </lineage>
</organism>
<name>A0A286UCE7_9AGAM</name>
<dbReference type="InterPro" id="IPR035810">
    <property type="entry name" value="PEBP_euk"/>
</dbReference>
<accession>A0A286UCE7</accession>
<protein>
    <submittedName>
        <fullName evidence="2">PEBP</fullName>
    </submittedName>
</protein>
<dbReference type="PANTHER" id="PTHR11362">
    <property type="entry name" value="PHOSPHATIDYLETHANOLAMINE-BINDING PROTEIN"/>
    <property type="match status" value="1"/>
</dbReference>
<sequence length="410" mass="43726">MMFLAELFALSFASLVVAQDTSLRTVVNTFNQFNVTRDTDIVFDPTILLEVAFPQASGNDVPVHAGVQLPRNQTAIPPVFAIEHFGSLQAARGTFVVAMVDLDPPTPQAPTEAQIRHFLGGNFNLGRTNSRGVQLLSNSTPAISEFLQPTPPAGSDPHRYVFLLFQQPAGFNQQTEISAVTPIENFNISQFAIDVGLGNPLGGHSFVLVQILASENDIQDVKNTFDNANIPANADVTFNPTTLLEVSFPQAAADTVNVTAGVQLARNQTAIPPIFGIQDATTDQSSETFVVAMVDLDAPTPQQPTSAQIRHFLGGNFALGTPDANGLSLLSNSTPALSEFRQPTPPAGSDPHRYVFFLFNQPDGFNDQTFVNSTTSIANFNISQFAVEVGLGDPIGGTFILVGPDASAVA</sequence>
<dbReference type="CDD" id="cd00866">
    <property type="entry name" value="PEBP_euk"/>
    <property type="match status" value="2"/>
</dbReference>
<dbReference type="InterPro" id="IPR036610">
    <property type="entry name" value="PEBP-like_sf"/>
</dbReference>
<keyword evidence="3" id="KW-1185">Reference proteome</keyword>
<reference evidence="2 3" key="1">
    <citation type="journal article" date="2017" name="Mol. Ecol.">
        <title>Comparative and population genomic landscape of Phellinus noxius: A hypervariable fungus causing root rot in trees.</title>
        <authorList>
            <person name="Chung C.L."/>
            <person name="Lee T.J."/>
            <person name="Akiba M."/>
            <person name="Lee H.H."/>
            <person name="Kuo T.H."/>
            <person name="Liu D."/>
            <person name="Ke H.M."/>
            <person name="Yokoi T."/>
            <person name="Roa M.B."/>
            <person name="Lu M.J."/>
            <person name="Chang Y.Y."/>
            <person name="Ann P.J."/>
            <person name="Tsai J.N."/>
            <person name="Chen C.Y."/>
            <person name="Tzean S.S."/>
            <person name="Ota Y."/>
            <person name="Hattori T."/>
            <person name="Sahashi N."/>
            <person name="Liou R.F."/>
            <person name="Kikuchi T."/>
            <person name="Tsai I.J."/>
        </authorList>
    </citation>
    <scope>NUCLEOTIDE SEQUENCE [LARGE SCALE GENOMIC DNA]</scope>
    <source>
        <strain evidence="2 3">FFPRI411160</strain>
    </source>
</reference>
<dbReference type="SMR" id="A0A286UCE7"/>